<keyword evidence="1" id="KW-0472">Membrane</keyword>
<dbReference type="SUPFAM" id="SSF53649">
    <property type="entry name" value="Alkaline phosphatase-like"/>
    <property type="match status" value="1"/>
</dbReference>
<dbReference type="Pfam" id="PF00884">
    <property type="entry name" value="Sulfatase"/>
    <property type="match status" value="1"/>
</dbReference>
<keyword evidence="1" id="KW-1133">Transmembrane helix</keyword>
<accession>A0AAU8MSD8</accession>
<feature type="domain" description="Inner membrane protein YejM N-terminal" evidence="3">
    <location>
        <begin position="13"/>
        <end position="250"/>
    </location>
</feature>
<feature type="transmembrane region" description="Helical" evidence="1">
    <location>
        <begin position="108"/>
        <end position="126"/>
    </location>
</feature>
<dbReference type="InterPro" id="IPR052701">
    <property type="entry name" value="GAG_Ulvan_Degrading_Sulfatases"/>
</dbReference>
<sequence length="620" mass="69517">MQDTAARPAFPARRALAWLTGFIFANALAAIAIAASNIPFAHLAGHWKAGVFLALALPAHFVFFGAVLGLQALLLGWATRSVRVMGVAAVLPHAAWICLLLTDAKVFALYRFHLNAMVANMVFGGAMQDQVVFSGAVWGLIALAVGAVLALEILFAWLWWRLLERRPGWQRLLKGWLWAAGVMLISQGMVAYYDARGDRVVMSQLPYIPWAQPITLKDMLARFGIERAPGASLPAQGEGLLTYPLRPLQCDPAPKLNVVVILLESLRHDALEPRTMPNVWAYAQRSQWFDDHYSSGNATRFGVFGLLYGLPGGYWHPMLAEQRGSALIGQMKRDGYGMHIYGSAPLYSPEFDRTVFSEVRERVVNGPRKRKSAERDREILRRLQADIAATPRDGRFFGFVFLDSPHQPYYMPKGYPPLARPMAADVNPLDLGPDHDPTPEYNRYRTAVHYADSLIGEFLRALDASPFADDTVVLITGDHGEEFNDLKLNYWGHNGNFSDYQLRTPFVLHWPGRAAQKFAHVTAHEDFVPTVMRHALGCRNPAGDYSTGRDLFGPAQPQRPLLVESWSQRGIRQGERIYLFDNYGAATVVDRRYRPLPDAKVDPAALRQSWDMLTRFQQQH</sequence>
<dbReference type="AlphaFoldDB" id="A0AAU8MSD8"/>
<dbReference type="CDD" id="cd16148">
    <property type="entry name" value="sulfatase_like"/>
    <property type="match status" value="1"/>
</dbReference>
<feature type="transmembrane region" description="Helical" evidence="1">
    <location>
        <begin position="15"/>
        <end position="38"/>
    </location>
</feature>
<dbReference type="InterPro" id="IPR012159">
    <property type="entry name" value="YejM-like"/>
</dbReference>
<dbReference type="PANTHER" id="PTHR43751:SF3">
    <property type="entry name" value="SULFATASE N-TERMINAL DOMAIN-CONTAINING PROTEIN"/>
    <property type="match status" value="1"/>
</dbReference>
<feature type="transmembrane region" description="Helical" evidence="1">
    <location>
        <begin position="50"/>
        <end position="78"/>
    </location>
</feature>
<name>A0AAU8MSD8_9GAMM</name>
<proteinExistence type="predicted"/>
<dbReference type="EMBL" id="CP159925">
    <property type="protein sequence ID" value="XCO74529.1"/>
    <property type="molecule type" value="Genomic_DNA"/>
</dbReference>
<protein>
    <submittedName>
        <fullName evidence="4">Sulfatase-like hydrolase/transferase</fullName>
    </submittedName>
</protein>
<organism evidence="4">
    <name type="scientific">Lysobacter firmicutimachus</name>
    <dbReference type="NCBI Taxonomy" id="1792846"/>
    <lineage>
        <taxon>Bacteria</taxon>
        <taxon>Pseudomonadati</taxon>
        <taxon>Pseudomonadota</taxon>
        <taxon>Gammaproteobacteria</taxon>
        <taxon>Lysobacterales</taxon>
        <taxon>Lysobacteraceae</taxon>
        <taxon>Lysobacter</taxon>
    </lineage>
</organism>
<evidence type="ECO:0000259" key="3">
    <source>
        <dbReference type="Pfam" id="PF11893"/>
    </source>
</evidence>
<keyword evidence="4" id="KW-0378">Hydrolase</keyword>
<evidence type="ECO:0000256" key="1">
    <source>
        <dbReference type="SAM" id="Phobius"/>
    </source>
</evidence>
<dbReference type="Gene3D" id="3.40.720.10">
    <property type="entry name" value="Alkaline Phosphatase, subunit A"/>
    <property type="match status" value="1"/>
</dbReference>
<evidence type="ECO:0000313" key="4">
    <source>
        <dbReference type="EMBL" id="XCO74529.1"/>
    </source>
</evidence>
<feature type="transmembrane region" description="Helical" evidence="1">
    <location>
        <begin position="84"/>
        <end position="101"/>
    </location>
</feature>
<reference evidence="4" key="1">
    <citation type="submission" date="2024-06" db="EMBL/GenBank/DDBJ databases">
        <authorList>
            <person name="Li S."/>
        </authorList>
    </citation>
    <scope>NUCLEOTIDE SEQUENCE</scope>
    <source>
        <strain evidence="4">SR10</strain>
    </source>
</reference>
<dbReference type="GO" id="GO:0016787">
    <property type="term" value="F:hydrolase activity"/>
    <property type="evidence" value="ECO:0007669"/>
    <property type="project" value="UniProtKB-KW"/>
</dbReference>
<dbReference type="InterPro" id="IPR000917">
    <property type="entry name" value="Sulfatase_N"/>
</dbReference>
<evidence type="ECO:0000259" key="2">
    <source>
        <dbReference type="Pfam" id="PF00884"/>
    </source>
</evidence>
<feature type="transmembrane region" description="Helical" evidence="1">
    <location>
        <begin position="138"/>
        <end position="160"/>
    </location>
</feature>
<dbReference type="InterPro" id="IPR017850">
    <property type="entry name" value="Alkaline_phosphatase_core_sf"/>
</dbReference>
<dbReference type="PIRSF" id="PIRSF004950">
    <property type="entry name" value="Mmb_sulf_HI0842"/>
    <property type="match status" value="1"/>
</dbReference>
<keyword evidence="1" id="KW-0812">Transmembrane</keyword>
<dbReference type="InterPro" id="IPR024588">
    <property type="entry name" value="YejM_N"/>
</dbReference>
<gene>
    <name evidence="4" type="ORF">ABU614_19450</name>
</gene>
<dbReference type="PANTHER" id="PTHR43751">
    <property type="entry name" value="SULFATASE"/>
    <property type="match status" value="1"/>
</dbReference>
<feature type="domain" description="Sulfatase N-terminal" evidence="2">
    <location>
        <begin position="257"/>
        <end position="535"/>
    </location>
</feature>
<dbReference type="RefSeq" id="WP_363797355.1">
    <property type="nucleotide sequence ID" value="NZ_CP159925.1"/>
</dbReference>
<feature type="transmembrane region" description="Helical" evidence="1">
    <location>
        <begin position="172"/>
        <end position="193"/>
    </location>
</feature>
<dbReference type="Pfam" id="PF11893">
    <property type="entry name" value="DUF3413"/>
    <property type="match status" value="1"/>
</dbReference>